<protein>
    <submittedName>
        <fullName evidence="1">Uncharacterized protein</fullName>
    </submittedName>
</protein>
<keyword evidence="2" id="KW-1185">Reference proteome</keyword>
<comment type="caution">
    <text evidence="1">The sequence shown here is derived from an EMBL/GenBank/DDBJ whole genome shotgun (WGS) entry which is preliminary data.</text>
</comment>
<evidence type="ECO:0000313" key="1">
    <source>
        <dbReference type="EMBL" id="KAH3827604.1"/>
    </source>
</evidence>
<dbReference type="Proteomes" id="UP000828390">
    <property type="component" value="Unassembled WGS sequence"/>
</dbReference>
<dbReference type="EMBL" id="JAIWYP010000005">
    <property type="protein sequence ID" value="KAH3827604.1"/>
    <property type="molecule type" value="Genomic_DNA"/>
</dbReference>
<accession>A0A9D4H1C7</accession>
<dbReference type="AlphaFoldDB" id="A0A9D4H1C7"/>
<name>A0A9D4H1C7_DREPO</name>
<organism evidence="1 2">
    <name type="scientific">Dreissena polymorpha</name>
    <name type="common">Zebra mussel</name>
    <name type="synonym">Mytilus polymorpha</name>
    <dbReference type="NCBI Taxonomy" id="45954"/>
    <lineage>
        <taxon>Eukaryota</taxon>
        <taxon>Metazoa</taxon>
        <taxon>Spiralia</taxon>
        <taxon>Lophotrochozoa</taxon>
        <taxon>Mollusca</taxon>
        <taxon>Bivalvia</taxon>
        <taxon>Autobranchia</taxon>
        <taxon>Heteroconchia</taxon>
        <taxon>Euheterodonta</taxon>
        <taxon>Imparidentia</taxon>
        <taxon>Neoheterodontei</taxon>
        <taxon>Myida</taxon>
        <taxon>Dreissenoidea</taxon>
        <taxon>Dreissenidae</taxon>
        <taxon>Dreissena</taxon>
    </lineage>
</organism>
<reference evidence="1" key="1">
    <citation type="journal article" date="2019" name="bioRxiv">
        <title>The Genome of the Zebra Mussel, Dreissena polymorpha: A Resource for Invasive Species Research.</title>
        <authorList>
            <person name="McCartney M.A."/>
            <person name="Auch B."/>
            <person name="Kono T."/>
            <person name="Mallez S."/>
            <person name="Zhang Y."/>
            <person name="Obille A."/>
            <person name="Becker A."/>
            <person name="Abrahante J.E."/>
            <person name="Garbe J."/>
            <person name="Badalamenti J.P."/>
            <person name="Herman A."/>
            <person name="Mangelson H."/>
            <person name="Liachko I."/>
            <person name="Sullivan S."/>
            <person name="Sone E.D."/>
            <person name="Koren S."/>
            <person name="Silverstein K.A.T."/>
            <person name="Beckman K.B."/>
            <person name="Gohl D.M."/>
        </authorList>
    </citation>
    <scope>NUCLEOTIDE SEQUENCE</scope>
    <source>
        <strain evidence="1">Duluth1</strain>
        <tissue evidence="1">Whole animal</tissue>
    </source>
</reference>
<proteinExistence type="predicted"/>
<reference evidence="1" key="2">
    <citation type="submission" date="2020-11" db="EMBL/GenBank/DDBJ databases">
        <authorList>
            <person name="McCartney M.A."/>
            <person name="Auch B."/>
            <person name="Kono T."/>
            <person name="Mallez S."/>
            <person name="Becker A."/>
            <person name="Gohl D.M."/>
            <person name="Silverstein K.A.T."/>
            <person name="Koren S."/>
            <person name="Bechman K.B."/>
            <person name="Herman A."/>
            <person name="Abrahante J.E."/>
            <person name="Garbe J."/>
        </authorList>
    </citation>
    <scope>NUCLEOTIDE SEQUENCE</scope>
    <source>
        <strain evidence="1">Duluth1</strain>
        <tissue evidence="1">Whole animal</tissue>
    </source>
</reference>
<evidence type="ECO:0000313" key="2">
    <source>
        <dbReference type="Proteomes" id="UP000828390"/>
    </source>
</evidence>
<sequence>MLTKIVDIKAMFVFGCNLSVPPPYEAPPQTQPGYGYDQQYGMPRVQQYDPHVTYDQSKVVSYY</sequence>
<gene>
    <name evidence="1" type="ORF">DPMN_129543</name>
</gene>